<evidence type="ECO:0000256" key="13">
    <source>
        <dbReference type="RuleBase" id="RU003785"/>
    </source>
</evidence>
<dbReference type="Gene3D" id="1.10.20.140">
    <property type="match status" value="1"/>
</dbReference>
<comment type="function">
    <text evidence="2 10 12">Catalyzes the transfer of a dimethylallyl group onto the adenine at position 37 in tRNAs that read codons beginning with uridine, leading to the formation of N6-(dimethylallyl)adenosine (i(6)A).</text>
</comment>
<organism evidence="14 15">
    <name type="scientific">Lentisphaera profundi</name>
    <dbReference type="NCBI Taxonomy" id="1658616"/>
    <lineage>
        <taxon>Bacteria</taxon>
        <taxon>Pseudomonadati</taxon>
        <taxon>Lentisphaerota</taxon>
        <taxon>Lentisphaeria</taxon>
        <taxon>Lentisphaerales</taxon>
        <taxon>Lentisphaeraceae</taxon>
        <taxon>Lentisphaera</taxon>
    </lineage>
</organism>
<keyword evidence="15" id="KW-1185">Reference proteome</keyword>
<dbReference type="EC" id="2.5.1.75" evidence="10"/>
<dbReference type="Pfam" id="PF01715">
    <property type="entry name" value="IPPT"/>
    <property type="match status" value="1"/>
</dbReference>
<evidence type="ECO:0000256" key="8">
    <source>
        <dbReference type="ARBA" id="ARBA00022842"/>
    </source>
</evidence>
<keyword evidence="8 10" id="KW-0460">Magnesium</keyword>
<dbReference type="InterPro" id="IPR018022">
    <property type="entry name" value="IPT"/>
</dbReference>
<evidence type="ECO:0000256" key="9">
    <source>
        <dbReference type="ARBA" id="ARBA00049563"/>
    </source>
</evidence>
<dbReference type="InterPro" id="IPR039657">
    <property type="entry name" value="Dimethylallyltransferase"/>
</dbReference>
<evidence type="ECO:0000256" key="12">
    <source>
        <dbReference type="RuleBase" id="RU003784"/>
    </source>
</evidence>
<dbReference type="NCBIfam" id="TIGR00174">
    <property type="entry name" value="miaA"/>
    <property type="match status" value="1"/>
</dbReference>
<dbReference type="InterPro" id="IPR027417">
    <property type="entry name" value="P-loop_NTPase"/>
</dbReference>
<dbReference type="RefSeq" id="WP_274153653.1">
    <property type="nucleotide sequence ID" value="NZ_CP117812.1"/>
</dbReference>
<gene>
    <name evidence="10 14" type="primary">miaA</name>
    <name evidence="14" type="ORF">PQO03_13155</name>
</gene>
<comment type="subunit">
    <text evidence="10">Monomer.</text>
</comment>
<keyword evidence="5 10" id="KW-0819">tRNA processing</keyword>
<dbReference type="PANTHER" id="PTHR11088">
    <property type="entry name" value="TRNA DIMETHYLALLYLTRANSFERASE"/>
    <property type="match status" value="1"/>
</dbReference>
<protein>
    <recommendedName>
        <fullName evidence="10">tRNA dimethylallyltransferase</fullName>
        <ecNumber evidence="10">2.5.1.75</ecNumber>
    </recommendedName>
    <alternativeName>
        <fullName evidence="10">Dimethylallyl diphosphate:tRNA dimethylallyltransferase</fullName>
        <shortName evidence="10">DMAPP:tRNA dimethylallyltransferase</shortName>
        <shortName evidence="10">DMATase</shortName>
    </alternativeName>
    <alternativeName>
        <fullName evidence="10">Isopentenyl-diphosphate:tRNA isopentenyltransferase</fullName>
        <shortName evidence="10">IPP transferase</shortName>
        <shortName evidence="10">IPPT</shortName>
        <shortName evidence="10">IPTase</shortName>
    </alternativeName>
</protein>
<evidence type="ECO:0000256" key="5">
    <source>
        <dbReference type="ARBA" id="ARBA00022694"/>
    </source>
</evidence>
<keyword evidence="4 10" id="KW-0808">Transferase</keyword>
<dbReference type="SUPFAM" id="SSF52540">
    <property type="entry name" value="P-loop containing nucleoside triphosphate hydrolases"/>
    <property type="match status" value="1"/>
</dbReference>
<evidence type="ECO:0000256" key="7">
    <source>
        <dbReference type="ARBA" id="ARBA00022840"/>
    </source>
</evidence>
<feature type="binding site" evidence="10">
    <location>
        <begin position="12"/>
        <end position="17"/>
    </location>
    <ligand>
        <name>substrate</name>
    </ligand>
</feature>
<evidence type="ECO:0000256" key="6">
    <source>
        <dbReference type="ARBA" id="ARBA00022741"/>
    </source>
</evidence>
<keyword evidence="7 10" id="KW-0067">ATP-binding</keyword>
<evidence type="ECO:0000256" key="2">
    <source>
        <dbReference type="ARBA" id="ARBA00003213"/>
    </source>
</evidence>
<evidence type="ECO:0000256" key="3">
    <source>
        <dbReference type="ARBA" id="ARBA00005842"/>
    </source>
</evidence>
<keyword evidence="6 10" id="KW-0547">Nucleotide-binding</keyword>
<feature type="binding site" evidence="10">
    <location>
        <begin position="10"/>
        <end position="17"/>
    </location>
    <ligand>
        <name>ATP</name>
        <dbReference type="ChEBI" id="CHEBI:30616"/>
    </ligand>
</feature>
<accession>A0ABY7W1C6</accession>
<comment type="catalytic activity">
    <reaction evidence="9 10 11">
        <text>adenosine(37) in tRNA + dimethylallyl diphosphate = N(6)-dimethylallyladenosine(37) in tRNA + diphosphate</text>
        <dbReference type="Rhea" id="RHEA:26482"/>
        <dbReference type="Rhea" id="RHEA-COMP:10162"/>
        <dbReference type="Rhea" id="RHEA-COMP:10375"/>
        <dbReference type="ChEBI" id="CHEBI:33019"/>
        <dbReference type="ChEBI" id="CHEBI:57623"/>
        <dbReference type="ChEBI" id="CHEBI:74411"/>
        <dbReference type="ChEBI" id="CHEBI:74415"/>
        <dbReference type="EC" id="2.5.1.75"/>
    </reaction>
</comment>
<feature type="site" description="Interaction with substrate tRNA" evidence="10">
    <location>
        <position position="126"/>
    </location>
</feature>
<evidence type="ECO:0000256" key="11">
    <source>
        <dbReference type="RuleBase" id="RU003783"/>
    </source>
</evidence>
<proteinExistence type="inferred from homology"/>
<name>A0ABY7W1C6_9BACT</name>
<evidence type="ECO:0000256" key="1">
    <source>
        <dbReference type="ARBA" id="ARBA00001946"/>
    </source>
</evidence>
<dbReference type="GO" id="GO:0052381">
    <property type="term" value="F:tRNA dimethylallyltransferase activity"/>
    <property type="evidence" value="ECO:0007669"/>
    <property type="project" value="UniProtKB-EC"/>
</dbReference>
<dbReference type="HAMAP" id="MF_00185">
    <property type="entry name" value="IPP_trans"/>
    <property type="match status" value="1"/>
</dbReference>
<dbReference type="Proteomes" id="UP001214250">
    <property type="component" value="Chromosome 2"/>
</dbReference>
<reference evidence="14 15" key="1">
    <citation type="submission" date="2023-02" db="EMBL/GenBank/DDBJ databases">
        <title>Genome sequence of Lentisphaera profundi SAORIC-696.</title>
        <authorList>
            <person name="Kim e."/>
            <person name="Cho J.-C."/>
            <person name="Choi A."/>
            <person name="Kang I."/>
        </authorList>
    </citation>
    <scope>NUCLEOTIDE SEQUENCE [LARGE SCALE GENOMIC DNA]</scope>
    <source>
        <strain evidence="14 15">SAORIC-696</strain>
    </source>
</reference>
<comment type="cofactor">
    <cofactor evidence="1 10">
        <name>Mg(2+)</name>
        <dbReference type="ChEBI" id="CHEBI:18420"/>
    </cofactor>
</comment>
<evidence type="ECO:0000313" key="14">
    <source>
        <dbReference type="EMBL" id="WDE98784.1"/>
    </source>
</evidence>
<dbReference type="EMBL" id="CP117812">
    <property type="protein sequence ID" value="WDE98784.1"/>
    <property type="molecule type" value="Genomic_DNA"/>
</dbReference>
<comment type="caution">
    <text evidence="10">Lacks conserved residue(s) required for the propagation of feature annotation.</text>
</comment>
<feature type="site" description="Interaction with substrate tRNA" evidence="10">
    <location>
        <position position="101"/>
    </location>
</feature>
<sequence>MNKKLISILGPTASGKSSLAFALAKKLQCPIISCDSMQNYRKLDIGSAKPSIDELKQIKHHMVDELDINQSWTAAAFYEQAEEIRLEHQKNEQALIMAGGTGLYAKMFLYGADTLPSDKTLAQEIRERYEQEGSTHIFAELAKIDPLSAEKLKDNDRRMLRAYEAAKLLNGPLPERSFAQEPRFDCRQIILMPAAELSRELIAKRCIKMLSEGWIEEAQELIQQGLLESPTACQALGYKEIQQFLLGALDRNELQERLIIKTCQYAKRQRTWFRNQHPGAEVFTYQNSEERELVFKTILDEF</sequence>
<evidence type="ECO:0000256" key="10">
    <source>
        <dbReference type="HAMAP-Rule" id="MF_00185"/>
    </source>
</evidence>
<evidence type="ECO:0000313" key="15">
    <source>
        <dbReference type="Proteomes" id="UP001214250"/>
    </source>
</evidence>
<evidence type="ECO:0000256" key="4">
    <source>
        <dbReference type="ARBA" id="ARBA00022679"/>
    </source>
</evidence>
<dbReference type="Gene3D" id="3.40.50.300">
    <property type="entry name" value="P-loop containing nucleotide triphosphate hydrolases"/>
    <property type="match status" value="1"/>
</dbReference>
<feature type="region of interest" description="Interaction with substrate tRNA" evidence="10">
    <location>
        <begin position="35"/>
        <end position="38"/>
    </location>
</feature>
<dbReference type="PANTHER" id="PTHR11088:SF60">
    <property type="entry name" value="TRNA DIMETHYLALLYLTRANSFERASE"/>
    <property type="match status" value="1"/>
</dbReference>
<comment type="similarity">
    <text evidence="3 10 13">Belongs to the IPP transferase family.</text>
</comment>